<evidence type="ECO:0000313" key="3">
    <source>
        <dbReference type="Proteomes" id="UP001341840"/>
    </source>
</evidence>
<dbReference type="EMBL" id="JASCZI010000161">
    <property type="protein sequence ID" value="MED6109530.1"/>
    <property type="molecule type" value="Genomic_DNA"/>
</dbReference>
<protein>
    <submittedName>
        <fullName evidence="2">Uncharacterized protein</fullName>
    </submittedName>
</protein>
<sequence>MRHVTELVVSDVVAEPDFRGTREYLDWWAMACMNRYLSQDSLLENPRVQALSADIRPTPSQPRPGIPLPLDAPPAGVGKDGEQDAHAELLDRGGLLTERDTMISLRRRDYSTSSSR</sequence>
<proteinExistence type="predicted"/>
<feature type="region of interest" description="Disordered" evidence="1">
    <location>
        <begin position="54"/>
        <end position="85"/>
    </location>
</feature>
<name>A0ABU6QCX5_9FABA</name>
<comment type="caution">
    <text evidence="2">The sequence shown here is derived from an EMBL/GenBank/DDBJ whole genome shotgun (WGS) entry which is preliminary data.</text>
</comment>
<accession>A0ABU6QCX5</accession>
<feature type="compositionally biased region" description="Pro residues" evidence="1">
    <location>
        <begin position="59"/>
        <end position="72"/>
    </location>
</feature>
<evidence type="ECO:0000313" key="2">
    <source>
        <dbReference type="EMBL" id="MED6109530.1"/>
    </source>
</evidence>
<evidence type="ECO:0000256" key="1">
    <source>
        <dbReference type="SAM" id="MobiDB-lite"/>
    </source>
</evidence>
<organism evidence="2 3">
    <name type="scientific">Stylosanthes scabra</name>
    <dbReference type="NCBI Taxonomy" id="79078"/>
    <lineage>
        <taxon>Eukaryota</taxon>
        <taxon>Viridiplantae</taxon>
        <taxon>Streptophyta</taxon>
        <taxon>Embryophyta</taxon>
        <taxon>Tracheophyta</taxon>
        <taxon>Spermatophyta</taxon>
        <taxon>Magnoliopsida</taxon>
        <taxon>eudicotyledons</taxon>
        <taxon>Gunneridae</taxon>
        <taxon>Pentapetalae</taxon>
        <taxon>rosids</taxon>
        <taxon>fabids</taxon>
        <taxon>Fabales</taxon>
        <taxon>Fabaceae</taxon>
        <taxon>Papilionoideae</taxon>
        <taxon>50 kb inversion clade</taxon>
        <taxon>dalbergioids sensu lato</taxon>
        <taxon>Dalbergieae</taxon>
        <taxon>Pterocarpus clade</taxon>
        <taxon>Stylosanthes</taxon>
    </lineage>
</organism>
<keyword evidence="3" id="KW-1185">Reference proteome</keyword>
<gene>
    <name evidence="2" type="ORF">PIB30_034526</name>
</gene>
<dbReference type="Proteomes" id="UP001341840">
    <property type="component" value="Unassembled WGS sequence"/>
</dbReference>
<reference evidence="2 3" key="1">
    <citation type="journal article" date="2023" name="Plants (Basel)">
        <title>Bridging the Gap: Combining Genomics and Transcriptomics Approaches to Understand Stylosanthes scabra, an Orphan Legume from the Brazilian Caatinga.</title>
        <authorList>
            <person name="Ferreira-Neto J.R.C."/>
            <person name="da Silva M.D."/>
            <person name="Binneck E."/>
            <person name="de Melo N.F."/>
            <person name="da Silva R.H."/>
            <person name="de Melo A.L.T.M."/>
            <person name="Pandolfi V."/>
            <person name="Bustamante F.O."/>
            <person name="Brasileiro-Vidal A.C."/>
            <person name="Benko-Iseppon A.M."/>
        </authorList>
    </citation>
    <scope>NUCLEOTIDE SEQUENCE [LARGE SCALE GENOMIC DNA]</scope>
    <source>
        <tissue evidence="2">Leaves</tissue>
    </source>
</reference>